<name>A0A0D7B0K9_9AGAR</name>
<dbReference type="Proteomes" id="UP000054007">
    <property type="component" value="Unassembled WGS sequence"/>
</dbReference>
<proteinExistence type="predicted"/>
<feature type="signal peptide" evidence="1">
    <location>
        <begin position="1"/>
        <end position="19"/>
    </location>
</feature>
<dbReference type="EMBL" id="KN880677">
    <property type="protein sequence ID" value="KIY63725.1"/>
    <property type="molecule type" value="Genomic_DNA"/>
</dbReference>
<organism evidence="2 3">
    <name type="scientific">Cylindrobasidium torrendii FP15055 ss-10</name>
    <dbReference type="NCBI Taxonomy" id="1314674"/>
    <lineage>
        <taxon>Eukaryota</taxon>
        <taxon>Fungi</taxon>
        <taxon>Dikarya</taxon>
        <taxon>Basidiomycota</taxon>
        <taxon>Agaricomycotina</taxon>
        <taxon>Agaricomycetes</taxon>
        <taxon>Agaricomycetidae</taxon>
        <taxon>Agaricales</taxon>
        <taxon>Marasmiineae</taxon>
        <taxon>Physalacriaceae</taxon>
        <taxon>Cylindrobasidium</taxon>
    </lineage>
</organism>
<protein>
    <recommendedName>
        <fullName evidence="4">ARM repeat-containing protein</fullName>
    </recommendedName>
</protein>
<dbReference type="AlphaFoldDB" id="A0A0D7B0K9"/>
<gene>
    <name evidence="2" type="ORF">CYLTODRAFT_126713</name>
</gene>
<accession>A0A0D7B0K9</accession>
<dbReference type="OrthoDB" id="3266192at2759"/>
<keyword evidence="1" id="KW-0732">Signal</keyword>
<evidence type="ECO:0000313" key="2">
    <source>
        <dbReference type="EMBL" id="KIY63725.1"/>
    </source>
</evidence>
<evidence type="ECO:0000256" key="1">
    <source>
        <dbReference type="SAM" id="SignalP"/>
    </source>
</evidence>
<keyword evidence="3" id="KW-1185">Reference proteome</keyword>
<evidence type="ECO:0000313" key="3">
    <source>
        <dbReference type="Proteomes" id="UP000054007"/>
    </source>
</evidence>
<feature type="chain" id="PRO_5002316700" description="ARM repeat-containing protein" evidence="1">
    <location>
        <begin position="20"/>
        <end position="626"/>
    </location>
</feature>
<reference evidence="2 3" key="1">
    <citation type="journal article" date="2015" name="Fungal Genet. Biol.">
        <title>Evolution of novel wood decay mechanisms in Agaricales revealed by the genome sequences of Fistulina hepatica and Cylindrobasidium torrendii.</title>
        <authorList>
            <person name="Floudas D."/>
            <person name="Held B.W."/>
            <person name="Riley R."/>
            <person name="Nagy L.G."/>
            <person name="Koehler G."/>
            <person name="Ransdell A.S."/>
            <person name="Younus H."/>
            <person name="Chow J."/>
            <person name="Chiniquy J."/>
            <person name="Lipzen A."/>
            <person name="Tritt A."/>
            <person name="Sun H."/>
            <person name="Haridas S."/>
            <person name="LaButti K."/>
            <person name="Ohm R.A."/>
            <person name="Kues U."/>
            <person name="Blanchette R.A."/>
            <person name="Grigoriev I.V."/>
            <person name="Minto R.E."/>
            <person name="Hibbett D.S."/>
        </authorList>
    </citation>
    <scope>NUCLEOTIDE SEQUENCE [LARGE SCALE GENOMIC DNA]</scope>
    <source>
        <strain evidence="2 3">FP15055 ss-10</strain>
    </source>
</reference>
<evidence type="ECO:0008006" key="4">
    <source>
        <dbReference type="Google" id="ProtNLM"/>
    </source>
</evidence>
<sequence length="626" mass="69792">MRIQCMLRVDSLFIAYTASVLVITPSENAEDFVAWNVCPWACAKLLASTSPASTPKEAGLVRLLLEDLASPDKSSVRVEVVKALRNTADRWNDVDLFIRACRACGLRQCLEAMSVEGMVSACQAFDWVNLSSIFTEIHEQSTSNVSRRELTVALRKCAAELGDKEMAKWCHTQSRDALNTIQQLDAQDISWAIAMLHSKKDPATYAHTTFFPQLCRVQPQNLSVWELLFSAVLANTRPKAEITAMAKAVKMALSRLANAIPAYPSTAPHGMGFRPFTTIEPMSQFTALCLRHNAPEALSSIFDRMWQEWRQQQHRAATSGYHPPSWYYLSVVNLLERHTSARPELKPHFHKFYQQAAQLLLSGPTVTYDPVTLLKLIRNLPDPVSTLAQIFTVDFIHELGKDRCALKLAAETISKYFRPLAIPSTSKTLGYVLQLCLAELIRTFDNKGVSLYPYSYMHIHGVQSATELIELCLTLKIPAYAGHILGKLLSGPETNGEQYIRLSLVAILDALPKILQPHRARVDEMPWSAFTAAVLKRYTLHVLGAKPPPFVVSDSTIEGLSCGCSPCNKCLLPLLRNTNESGKIQQMGPVRAHIEKRLEYAGAKSWGIRWETSRSGRPFALVVCLG</sequence>